<gene>
    <name evidence="3" type="ORF">BMI91_05110</name>
</gene>
<feature type="domain" description="AsmA" evidence="2">
    <location>
        <begin position="8"/>
        <end position="205"/>
    </location>
</feature>
<dbReference type="InterPro" id="IPR052894">
    <property type="entry name" value="AsmA-related"/>
</dbReference>
<evidence type="ECO:0000313" key="3">
    <source>
        <dbReference type="EMBL" id="OOY25775.1"/>
    </source>
</evidence>
<dbReference type="EMBL" id="MPZV01000001">
    <property type="protein sequence ID" value="OOY25775.1"/>
    <property type="molecule type" value="Genomic_DNA"/>
</dbReference>
<dbReference type="RefSeq" id="WP_078604164.1">
    <property type="nucleotide sequence ID" value="NZ_MPZV01000001.1"/>
</dbReference>
<dbReference type="PANTHER" id="PTHR30441">
    <property type="entry name" value="DUF748 DOMAIN-CONTAINING PROTEIN"/>
    <property type="match status" value="1"/>
</dbReference>
<dbReference type="Pfam" id="PF05170">
    <property type="entry name" value="AsmA"/>
    <property type="match status" value="2"/>
</dbReference>
<dbReference type="Proteomes" id="UP000190787">
    <property type="component" value="Unassembled WGS sequence"/>
</dbReference>
<evidence type="ECO:0000259" key="2">
    <source>
        <dbReference type="Pfam" id="PF05170"/>
    </source>
</evidence>
<accession>A0ABX3N4F4</accession>
<protein>
    <recommendedName>
        <fullName evidence="2">AsmA domain-containing protein</fullName>
    </recommendedName>
</protein>
<evidence type="ECO:0000256" key="1">
    <source>
        <dbReference type="SAM" id="MobiDB-lite"/>
    </source>
</evidence>
<feature type="domain" description="AsmA" evidence="2">
    <location>
        <begin position="303"/>
        <end position="540"/>
    </location>
</feature>
<comment type="caution">
    <text evidence="3">The sequence shown here is derived from an EMBL/GenBank/DDBJ whole genome shotgun (WGS) entry which is preliminary data.</text>
</comment>
<feature type="region of interest" description="Disordered" evidence="1">
    <location>
        <begin position="119"/>
        <end position="145"/>
    </location>
</feature>
<dbReference type="PANTHER" id="PTHR30441:SF4">
    <property type="entry name" value="PROTEIN ASMA"/>
    <property type="match status" value="1"/>
</dbReference>
<sequence length="658" mass="66701">MRWLFRALALVVLIALSLGGALLLIPSKKIAQIAEARFEAATGRKMTLSGSVHATIWPQLGVRTGPVEIANADWSKDGPMLSAKGLQIGVDPSALIGGEVRVSKVDVLSPNILLERRKDGTGNWEVTPPDAATSTQTARPGPGEGGGMTAFSLDKAEISDGSVRWIDHASGQRLALSHLDASLALPSFDGPARLDLTGQVEGKALKVNGTLESFASFLAGDPAPTDLALTLDASSIGFKGTFGTAPLAAKGALTASVKDPTALAAIFGQTARDLPKGLGSDTITAKGDVTLGADGAMQLRGGKLTLDGNALSVAGDLSFAKGKPRIDAQIDAGALDLSALTGASGKAGAGGSSSGSGSGASGWSTTPIDASGLRALDGKIALDASSIDFGTAKLGPTKAQITIDNGRAVADLRQVSAYGGSVTGQVVANARSGFSASADLVAKGVSMQPLLSDLADYTRLDAKADLAVKLLASGNSEAALARSLSGSGNVAFGKGALEGLDLVGMLRTLDLNYVGEGAKTIFDQITASFTIAKGVLSNDDLALKAPLLSAAGKGRVDIGAQSLDYTVTPTALSKADGTGGVKVPLSITGPWAKPKFGLDMKALSGDKVDAAKQDLKAKAEAEIAKKLGITPQEGQSTEDAAKQKLKEEAAKGLLKLFK</sequence>
<evidence type="ECO:0000313" key="4">
    <source>
        <dbReference type="Proteomes" id="UP000190787"/>
    </source>
</evidence>
<name>A0ABX3N4F4_9RHOB</name>
<reference evidence="3 4" key="1">
    <citation type="submission" date="2016-11" db="EMBL/GenBank/DDBJ databases">
        <title>A multilocus sequence analysis scheme for characterization of bacteria in the genus Thioclava.</title>
        <authorList>
            <person name="Liu Y."/>
            <person name="Shao Z."/>
        </authorList>
    </citation>
    <scope>NUCLEOTIDE SEQUENCE [LARGE SCALE GENOMIC DNA]</scope>
    <source>
        <strain evidence="3 4">TAW-CT134</strain>
    </source>
</reference>
<proteinExistence type="predicted"/>
<dbReference type="InterPro" id="IPR007844">
    <property type="entry name" value="AsmA"/>
</dbReference>
<keyword evidence="4" id="KW-1185">Reference proteome</keyword>
<organism evidence="3 4">
    <name type="scientific">Thioclava sediminum</name>
    <dbReference type="NCBI Taxonomy" id="1915319"/>
    <lineage>
        <taxon>Bacteria</taxon>
        <taxon>Pseudomonadati</taxon>
        <taxon>Pseudomonadota</taxon>
        <taxon>Alphaproteobacteria</taxon>
        <taxon>Rhodobacterales</taxon>
        <taxon>Paracoccaceae</taxon>
        <taxon>Thioclava</taxon>
    </lineage>
</organism>